<dbReference type="AlphaFoldDB" id="A0A2A6E9Y5"/>
<comment type="subcellular location">
    <subcellularLocation>
        <location evidence="14">Cell membrane</location>
        <topology evidence="14">Multi-pass membrane protein</topology>
    </subcellularLocation>
    <subcellularLocation>
        <location evidence="1">Endomembrane system</location>
        <topology evidence="1">Multi-pass membrane protein</topology>
    </subcellularLocation>
</comment>
<comment type="catalytic activity">
    <reaction evidence="14">
        <text>a ubiquinone + n Na(+)(in) + NADH + H(+) = a ubiquinol + n Na(+)(out) + NAD(+)</text>
        <dbReference type="Rhea" id="RHEA:47748"/>
        <dbReference type="Rhea" id="RHEA-COMP:9565"/>
        <dbReference type="Rhea" id="RHEA-COMP:9566"/>
        <dbReference type="ChEBI" id="CHEBI:15378"/>
        <dbReference type="ChEBI" id="CHEBI:16389"/>
        <dbReference type="ChEBI" id="CHEBI:17976"/>
        <dbReference type="ChEBI" id="CHEBI:29101"/>
        <dbReference type="ChEBI" id="CHEBI:57540"/>
        <dbReference type="ChEBI" id="CHEBI:57945"/>
        <dbReference type="EC" id="7.2.1.1"/>
    </reaction>
</comment>
<gene>
    <name evidence="14" type="primary">nqrD</name>
    <name evidence="15" type="ORF">CLI86_03760</name>
</gene>
<proteinExistence type="inferred from homology"/>
<feature type="transmembrane region" description="Helical" evidence="14">
    <location>
        <begin position="101"/>
        <end position="123"/>
    </location>
</feature>
<keyword evidence="5 14" id="KW-0812">Transmembrane</keyword>
<evidence type="ECO:0000313" key="16">
    <source>
        <dbReference type="Proteomes" id="UP000219259"/>
    </source>
</evidence>
<dbReference type="HAMAP" id="MF_00428">
    <property type="entry name" value="NqrD"/>
    <property type="match status" value="1"/>
</dbReference>
<keyword evidence="4" id="KW-0997">Cell inner membrane</keyword>
<feature type="transmembrane region" description="Helical" evidence="14">
    <location>
        <begin position="42"/>
        <end position="62"/>
    </location>
</feature>
<comment type="function">
    <text evidence="14">NQR complex catalyzes the reduction of ubiquinone-1 to ubiquinol by two successive reactions, coupled with the transport of Na(+) ions from the cytoplasm to the periplasm. NqrA to NqrE are probably involved in the second step, the conversion of ubisemiquinone to ubiquinol.</text>
</comment>
<dbReference type="GO" id="GO:0012505">
    <property type="term" value="C:endomembrane system"/>
    <property type="evidence" value="ECO:0007669"/>
    <property type="project" value="UniProtKB-SubCell"/>
</dbReference>
<dbReference type="GO" id="GO:0006814">
    <property type="term" value="P:sodium ion transport"/>
    <property type="evidence" value="ECO:0007669"/>
    <property type="project" value="UniProtKB-UniRule"/>
</dbReference>
<keyword evidence="13 14" id="KW-0739">Sodium transport</keyword>
<feature type="transmembrane region" description="Helical" evidence="14">
    <location>
        <begin position="175"/>
        <end position="197"/>
    </location>
</feature>
<evidence type="ECO:0000256" key="4">
    <source>
        <dbReference type="ARBA" id="ARBA00022519"/>
    </source>
</evidence>
<dbReference type="EC" id="7.2.1.1" evidence="14"/>
<keyword evidence="9 14" id="KW-0915">Sodium</keyword>
<feature type="transmembrane region" description="Helical" evidence="14">
    <location>
        <begin position="135"/>
        <end position="155"/>
    </location>
</feature>
<dbReference type="Proteomes" id="UP000219259">
    <property type="component" value="Unassembled WGS sequence"/>
</dbReference>
<keyword evidence="11 14" id="KW-0830">Ubiquinone</keyword>
<dbReference type="PANTHER" id="PTHR30586">
    <property type="entry name" value="ELECTRON TRANSPORT COMPLEX PROTEIN RNFE"/>
    <property type="match status" value="1"/>
</dbReference>
<evidence type="ECO:0000256" key="8">
    <source>
        <dbReference type="ARBA" id="ARBA00023027"/>
    </source>
</evidence>
<keyword evidence="7 14" id="KW-1133">Transmembrane helix</keyword>
<comment type="caution">
    <text evidence="15">The sequence shown here is derived from an EMBL/GenBank/DDBJ whole genome shotgun (WGS) entry which is preliminary data.</text>
</comment>
<keyword evidence="2 14" id="KW-0813">Transport</keyword>
<dbReference type="RefSeq" id="WP_014225454.1">
    <property type="nucleotide sequence ID" value="NZ_CAJPTF010000017.1"/>
</dbReference>
<evidence type="ECO:0000256" key="10">
    <source>
        <dbReference type="ARBA" id="ARBA00023065"/>
    </source>
</evidence>
<reference evidence="15 16" key="1">
    <citation type="submission" date="2017-09" db="EMBL/GenBank/DDBJ databases">
        <title>Phase variable restriction modification systems are present in the genome sequences of periodontal pathogens Prevotella intermedia, Tannerella forsythia and Porphyromonas gingivalis.</title>
        <authorList>
            <person name="Haigh R.D."/>
            <person name="Crawford L."/>
            <person name="Ralph J."/>
            <person name="Wanford J."/>
            <person name="Vartoukian S.R."/>
            <person name="Hijazib K."/>
            <person name="Wade W."/>
            <person name="Oggioni M.R."/>
        </authorList>
    </citation>
    <scope>NUCLEOTIDE SEQUENCE [LARGE SCALE GENOMIC DNA]</scope>
    <source>
        <strain evidence="15 16">WW11663</strain>
    </source>
</reference>
<accession>A0A2A6E9Y5</accession>
<dbReference type="PIRSF" id="PIRSF006102">
    <property type="entry name" value="NQR_DE"/>
    <property type="match status" value="1"/>
</dbReference>
<organism evidence="15 16">
    <name type="scientific">Tannerella forsythia</name>
    <name type="common">Bacteroides forsythus</name>
    <dbReference type="NCBI Taxonomy" id="28112"/>
    <lineage>
        <taxon>Bacteria</taxon>
        <taxon>Pseudomonadati</taxon>
        <taxon>Bacteroidota</taxon>
        <taxon>Bacteroidia</taxon>
        <taxon>Bacteroidales</taxon>
        <taxon>Tannerellaceae</taxon>
        <taxon>Tannerella</taxon>
    </lineage>
</organism>
<dbReference type="InterPro" id="IPR011292">
    <property type="entry name" value="NqrD"/>
</dbReference>
<sequence length="209" mass="22931">MGLSTKNKEILFNPVNKNNPVIVQMLGICSALAVTVKLQPAIVMTLSVIAVVAFANVIISLLRKTIPNRIRIIIQLVVVAALVTIVNEVLKAFAYDVSKQLSVYVGLIITNCILMGRLEAFALGNRPWESFLDGVGNGVGYGIILIVVAFFRELFGSGTLLGYQVIPQAFYDLGYVNNGLMIMPPMALILCALIIWIHRSRNKDLQEEN</sequence>
<dbReference type="NCBIfam" id="NF006777">
    <property type="entry name" value="PRK09292.1"/>
    <property type="match status" value="1"/>
</dbReference>
<dbReference type="GeneID" id="34759218"/>
<dbReference type="GO" id="GO:0005886">
    <property type="term" value="C:plasma membrane"/>
    <property type="evidence" value="ECO:0007669"/>
    <property type="project" value="UniProtKB-SubCell"/>
</dbReference>
<evidence type="ECO:0000256" key="12">
    <source>
        <dbReference type="ARBA" id="ARBA00023136"/>
    </source>
</evidence>
<evidence type="ECO:0000256" key="11">
    <source>
        <dbReference type="ARBA" id="ARBA00023075"/>
    </source>
</evidence>
<evidence type="ECO:0000256" key="13">
    <source>
        <dbReference type="ARBA" id="ARBA00023201"/>
    </source>
</evidence>
<protein>
    <recommendedName>
        <fullName evidence="14">Na(+)-translocating NADH-quinone reductase subunit D</fullName>
        <shortName evidence="14">Na(+)-NQR subunit D</shortName>
        <shortName evidence="14">Na(+)-translocating NQR subunit D</shortName>
        <ecNumber evidence="14">7.2.1.1</ecNumber>
    </recommendedName>
    <alternativeName>
        <fullName evidence="14">NQR complex subunit D</fullName>
    </alternativeName>
    <alternativeName>
        <fullName evidence="14">NQR-1 subunit D</fullName>
    </alternativeName>
</protein>
<evidence type="ECO:0000313" key="15">
    <source>
        <dbReference type="EMBL" id="PDP44373.1"/>
    </source>
</evidence>
<name>A0A2A6E9Y5_TANFO</name>
<comment type="subunit">
    <text evidence="14">Composed of six subunits; NqrA, NqrB, NqrC, NqrD, NqrE and NqrF.</text>
</comment>
<keyword evidence="3 14" id="KW-1003">Cell membrane</keyword>
<dbReference type="GO" id="GO:0016655">
    <property type="term" value="F:oxidoreductase activity, acting on NAD(P)H, quinone or similar compound as acceptor"/>
    <property type="evidence" value="ECO:0007669"/>
    <property type="project" value="UniProtKB-UniRule"/>
</dbReference>
<evidence type="ECO:0000256" key="7">
    <source>
        <dbReference type="ARBA" id="ARBA00022989"/>
    </source>
</evidence>
<feature type="transmembrane region" description="Helical" evidence="14">
    <location>
        <begin position="74"/>
        <end position="95"/>
    </location>
</feature>
<evidence type="ECO:0000256" key="3">
    <source>
        <dbReference type="ARBA" id="ARBA00022475"/>
    </source>
</evidence>
<evidence type="ECO:0000256" key="1">
    <source>
        <dbReference type="ARBA" id="ARBA00004127"/>
    </source>
</evidence>
<evidence type="ECO:0000256" key="14">
    <source>
        <dbReference type="HAMAP-Rule" id="MF_00428"/>
    </source>
</evidence>
<keyword evidence="10 14" id="KW-0406">Ion transport</keyword>
<keyword evidence="12 14" id="KW-0472">Membrane</keyword>
<dbReference type="NCBIfam" id="TIGR01939">
    <property type="entry name" value="nqrD"/>
    <property type="match status" value="1"/>
</dbReference>
<evidence type="ECO:0000256" key="6">
    <source>
        <dbReference type="ARBA" id="ARBA00022967"/>
    </source>
</evidence>
<evidence type="ECO:0000256" key="9">
    <source>
        <dbReference type="ARBA" id="ARBA00023053"/>
    </source>
</evidence>
<dbReference type="OMA" id="CIIMGRF"/>
<comment type="similarity">
    <text evidence="14">Belongs to the NqrDE/RnfAE family.</text>
</comment>
<evidence type="ECO:0000256" key="2">
    <source>
        <dbReference type="ARBA" id="ARBA00022448"/>
    </source>
</evidence>
<dbReference type="Pfam" id="PF02508">
    <property type="entry name" value="Rnf-Nqr"/>
    <property type="match status" value="1"/>
</dbReference>
<keyword evidence="8 14" id="KW-0520">NAD</keyword>
<dbReference type="PANTHER" id="PTHR30586:SF1">
    <property type="entry name" value="NA(+)-TRANSLOCATING NADH-QUINONE REDUCTASE SUBUNIT D"/>
    <property type="match status" value="1"/>
</dbReference>
<keyword evidence="6 14" id="KW-1278">Translocase</keyword>
<dbReference type="InterPro" id="IPR003667">
    <property type="entry name" value="NqrDE/RnfAE"/>
</dbReference>
<dbReference type="EMBL" id="NSLJ01000007">
    <property type="protein sequence ID" value="PDP44373.1"/>
    <property type="molecule type" value="Genomic_DNA"/>
</dbReference>
<evidence type="ECO:0000256" key="5">
    <source>
        <dbReference type="ARBA" id="ARBA00022692"/>
    </source>
</evidence>